<dbReference type="EC" id="2.3.1.48" evidence="2"/>
<evidence type="ECO:0000256" key="1">
    <source>
        <dbReference type="ARBA" id="ARBA00004123"/>
    </source>
</evidence>
<evidence type="ECO:0000256" key="3">
    <source>
        <dbReference type="ARBA" id="ARBA00022679"/>
    </source>
</evidence>
<keyword evidence="6" id="KW-0805">Transcription regulation</keyword>
<evidence type="ECO:0000256" key="7">
    <source>
        <dbReference type="ARBA" id="ARBA00023163"/>
    </source>
</evidence>
<evidence type="ECO:0000256" key="4">
    <source>
        <dbReference type="ARBA" id="ARBA00022763"/>
    </source>
</evidence>
<keyword evidence="4" id="KW-0227">DNA damage</keyword>
<feature type="region of interest" description="Disordered" evidence="10">
    <location>
        <begin position="352"/>
        <end position="438"/>
    </location>
</feature>
<evidence type="ECO:0000313" key="11">
    <source>
        <dbReference type="EMBL" id="KAF2021151.1"/>
    </source>
</evidence>
<keyword evidence="12" id="KW-1185">Reference proteome</keyword>
<evidence type="ECO:0000256" key="8">
    <source>
        <dbReference type="ARBA" id="ARBA00023242"/>
    </source>
</evidence>
<evidence type="ECO:0000313" key="12">
    <source>
        <dbReference type="Proteomes" id="UP000799778"/>
    </source>
</evidence>
<dbReference type="Proteomes" id="UP000799778">
    <property type="component" value="Unassembled WGS sequence"/>
</dbReference>
<gene>
    <name evidence="11" type="ORF">BU24DRAFT_416818</name>
</gene>
<dbReference type="InterPro" id="IPR016849">
    <property type="entry name" value="Rtt109"/>
</dbReference>
<evidence type="ECO:0000256" key="10">
    <source>
        <dbReference type="SAM" id="MobiDB-lite"/>
    </source>
</evidence>
<dbReference type="PROSITE" id="PS51728">
    <property type="entry name" value="RTT109_HAT"/>
    <property type="match status" value="1"/>
</dbReference>
<comment type="subcellular location">
    <subcellularLocation>
        <location evidence="1">Nucleus</location>
    </subcellularLocation>
</comment>
<keyword evidence="5" id="KW-0007">Acetylation</keyword>
<dbReference type="GO" id="GO:0006355">
    <property type="term" value="P:regulation of DNA-templated transcription"/>
    <property type="evidence" value="ECO:0007669"/>
    <property type="project" value="InterPro"/>
</dbReference>
<evidence type="ECO:0000256" key="6">
    <source>
        <dbReference type="ARBA" id="ARBA00023015"/>
    </source>
</evidence>
<dbReference type="InterPro" id="IPR013178">
    <property type="entry name" value="Histone_AcTrfase_Rtt109/CBP"/>
</dbReference>
<dbReference type="Pfam" id="PF08214">
    <property type="entry name" value="HAT_KAT11"/>
    <property type="match status" value="1"/>
</dbReference>
<accession>A0A6A5Y8T4</accession>
<keyword evidence="8" id="KW-0539">Nucleus</keyword>
<feature type="compositionally biased region" description="Low complexity" evidence="10">
    <location>
        <begin position="363"/>
        <end position="379"/>
    </location>
</feature>
<dbReference type="AlphaFoldDB" id="A0A6A5Y8T4"/>
<dbReference type="InterPro" id="IPR051236">
    <property type="entry name" value="HAT_RTT109-like"/>
</dbReference>
<keyword evidence="3" id="KW-0808">Transferase</keyword>
<evidence type="ECO:0000256" key="9">
    <source>
        <dbReference type="ARBA" id="ARBA00048940"/>
    </source>
</evidence>
<feature type="region of interest" description="Disordered" evidence="10">
    <location>
        <begin position="525"/>
        <end position="590"/>
    </location>
</feature>
<dbReference type="GO" id="GO:0032931">
    <property type="term" value="F:histone H3K56 acetyltransferase activity"/>
    <property type="evidence" value="ECO:0007669"/>
    <property type="project" value="TreeGrafter"/>
</dbReference>
<comment type="catalytic activity">
    <reaction evidence="9">
        <text>L-lysyl-[histone] + acetyl-CoA = N(6)-acetyl-L-lysyl-[histone] + CoA + H(+)</text>
        <dbReference type="Rhea" id="RHEA:21992"/>
        <dbReference type="Rhea" id="RHEA-COMP:9845"/>
        <dbReference type="Rhea" id="RHEA-COMP:11338"/>
        <dbReference type="ChEBI" id="CHEBI:15378"/>
        <dbReference type="ChEBI" id="CHEBI:29969"/>
        <dbReference type="ChEBI" id="CHEBI:57287"/>
        <dbReference type="ChEBI" id="CHEBI:57288"/>
        <dbReference type="ChEBI" id="CHEBI:61930"/>
        <dbReference type="EC" id="2.3.1.48"/>
    </reaction>
    <physiologicalReaction direction="left-to-right" evidence="9">
        <dbReference type="Rhea" id="RHEA:21993"/>
    </physiologicalReaction>
</comment>
<reference evidence="11" key="1">
    <citation type="journal article" date="2020" name="Stud. Mycol.">
        <title>101 Dothideomycetes genomes: a test case for predicting lifestyles and emergence of pathogens.</title>
        <authorList>
            <person name="Haridas S."/>
            <person name="Albert R."/>
            <person name="Binder M."/>
            <person name="Bloem J."/>
            <person name="Labutti K."/>
            <person name="Salamov A."/>
            <person name="Andreopoulos B."/>
            <person name="Baker S."/>
            <person name="Barry K."/>
            <person name="Bills G."/>
            <person name="Bluhm B."/>
            <person name="Cannon C."/>
            <person name="Castanera R."/>
            <person name="Culley D."/>
            <person name="Daum C."/>
            <person name="Ezra D."/>
            <person name="Gonzalez J."/>
            <person name="Henrissat B."/>
            <person name="Kuo A."/>
            <person name="Liang C."/>
            <person name="Lipzen A."/>
            <person name="Lutzoni F."/>
            <person name="Magnuson J."/>
            <person name="Mondo S."/>
            <person name="Nolan M."/>
            <person name="Ohm R."/>
            <person name="Pangilinan J."/>
            <person name="Park H.-J."/>
            <person name="Ramirez L."/>
            <person name="Alfaro M."/>
            <person name="Sun H."/>
            <person name="Tritt A."/>
            <person name="Yoshinaga Y."/>
            <person name="Zwiers L.-H."/>
            <person name="Turgeon B."/>
            <person name="Goodwin S."/>
            <person name="Spatafora J."/>
            <person name="Crous P."/>
            <person name="Grigoriev I."/>
        </authorList>
    </citation>
    <scope>NUCLEOTIDE SEQUENCE</scope>
    <source>
        <strain evidence="11">CBS 175.79</strain>
    </source>
</reference>
<name>A0A6A5Y8T4_9PLEO</name>
<dbReference type="SMART" id="SM01250">
    <property type="entry name" value="KAT11"/>
    <property type="match status" value="1"/>
</dbReference>
<dbReference type="GO" id="GO:0006974">
    <property type="term" value="P:DNA damage response"/>
    <property type="evidence" value="ECO:0007669"/>
    <property type="project" value="UniProtKB-KW"/>
</dbReference>
<dbReference type="PANTHER" id="PTHR31571">
    <property type="entry name" value="ALTERED INHERITANCE OF MITOCHONDRIA PROTEIN 6"/>
    <property type="match status" value="1"/>
</dbReference>
<sequence>MVEISRNESLQEALTAALPKGVSFTFYHYSTPPTNSPALFSAPPQHKPERTYCESHFLAASITPAKSQTAVPSDELLVLAIEVLVYSTKALTTIFVSKADSTGYLTELNLPRSQGASPPKTICSTFVSWLARRRQRPGKKLVVSLFARAQDQYLFPASIDNPQKHVLDDRGLIKWWCKVLNPLLAEYAPEEDVKPLTERLKDVKDKASNNGGLRTEERATSKGYLVIPGYEEHETLRYVSSPSDRSSQRRWAASHPLLQIAPYPGAPPRCLVPHFPDDPKSRFLDELDEELPDARAEEMTQQGGTPSRSNGQWKSIKSLDQFWETMAYRQECSSGRIVGFIWVVIKQPKDSLKEEEGEDGEEGSSQSQSQYDSKPSSFSQPTNTTRGEHTSKPRRRKTNTNHGPIPLLIPRIKTNSSDLSSASIGSTGASRIPPESTAHFTWPANTRGTILFSATSYNRAHEIMLQQNFATRTAAARSTKRWKDEVAVLGGVDKWGWEVTGQHEAQTQASSTEGAAPTMILGVRKKRKPEPTTEEPSVHANTNSVQHLGESLVRKKPKVGDVTSSTESINSGANDINVLSAGLVRKKPKQ</sequence>
<evidence type="ECO:0000256" key="2">
    <source>
        <dbReference type="ARBA" id="ARBA00013184"/>
    </source>
</evidence>
<dbReference type="GeneID" id="54283948"/>
<feature type="compositionally biased region" description="Polar residues" evidence="10">
    <location>
        <begin position="562"/>
        <end position="574"/>
    </location>
</feature>
<organism evidence="11 12">
    <name type="scientific">Aaosphaeria arxii CBS 175.79</name>
    <dbReference type="NCBI Taxonomy" id="1450172"/>
    <lineage>
        <taxon>Eukaryota</taxon>
        <taxon>Fungi</taxon>
        <taxon>Dikarya</taxon>
        <taxon>Ascomycota</taxon>
        <taxon>Pezizomycotina</taxon>
        <taxon>Dothideomycetes</taxon>
        <taxon>Pleosporomycetidae</taxon>
        <taxon>Pleosporales</taxon>
        <taxon>Pleosporales incertae sedis</taxon>
        <taxon>Aaosphaeria</taxon>
    </lineage>
</organism>
<protein>
    <recommendedName>
        <fullName evidence="2">histone acetyltransferase</fullName>
        <ecNumber evidence="2">2.3.1.48</ecNumber>
    </recommendedName>
</protein>
<proteinExistence type="predicted"/>
<dbReference type="PANTHER" id="PTHR31571:SF2">
    <property type="entry name" value="HISTONE ACETYLTRANSFERASE RTT109"/>
    <property type="match status" value="1"/>
</dbReference>
<dbReference type="GO" id="GO:0005634">
    <property type="term" value="C:nucleus"/>
    <property type="evidence" value="ECO:0007669"/>
    <property type="project" value="UniProtKB-SubCell"/>
</dbReference>
<keyword evidence="7" id="KW-0804">Transcription</keyword>
<evidence type="ECO:0000256" key="5">
    <source>
        <dbReference type="ARBA" id="ARBA00022990"/>
    </source>
</evidence>
<dbReference type="OrthoDB" id="3361892at2759"/>
<dbReference type="RefSeq" id="XP_033389490.1">
    <property type="nucleotide sequence ID" value="XM_033526551.1"/>
</dbReference>
<feature type="compositionally biased region" description="Polar residues" evidence="10">
    <location>
        <begin position="413"/>
        <end position="429"/>
    </location>
</feature>
<dbReference type="EMBL" id="ML978066">
    <property type="protein sequence ID" value="KAF2021151.1"/>
    <property type="molecule type" value="Genomic_DNA"/>
</dbReference>